<accession>A0AAW1M0C5</accession>
<reference evidence="2 3" key="1">
    <citation type="journal article" date="2024" name="BMC Genomics">
        <title>De novo assembly and annotation of Popillia japonica's genome with initial clues to its potential as an invasive pest.</title>
        <authorList>
            <person name="Cucini C."/>
            <person name="Boschi S."/>
            <person name="Funari R."/>
            <person name="Cardaioli E."/>
            <person name="Iannotti N."/>
            <person name="Marturano G."/>
            <person name="Paoli F."/>
            <person name="Bruttini M."/>
            <person name="Carapelli A."/>
            <person name="Frati F."/>
            <person name="Nardi F."/>
        </authorList>
    </citation>
    <scope>NUCLEOTIDE SEQUENCE [LARGE SCALE GENOMIC DNA]</scope>
    <source>
        <strain evidence="2">DMR45628</strain>
    </source>
</reference>
<sequence length="222" mass="26318">MVFTRSEREEYLELINTAIKSELKSDKIIEKLSSLESLVVKFEVSLKSVAEKYESQISLLEEENKKLNMKLNKLEQHSRRNSIRIFGLKEENNEDIHKKVKDFFSNKLNVTIEEEHIDCCYRSGKGKSPGKNINIENNRKDKNREYPRNIIVKFTSYHKRREVFNQKKKLKGDLLHTTRDGRYSIKRKNLRARELSLVNKLDEFSVLVHSLDVDFFAVTDHW</sequence>
<keyword evidence="1" id="KW-0175">Coiled coil</keyword>
<dbReference type="EMBL" id="JASPKY010000074">
    <property type="protein sequence ID" value="KAK9739534.1"/>
    <property type="molecule type" value="Genomic_DNA"/>
</dbReference>
<dbReference type="Proteomes" id="UP001458880">
    <property type="component" value="Unassembled WGS sequence"/>
</dbReference>
<evidence type="ECO:0000256" key="1">
    <source>
        <dbReference type="SAM" id="Coils"/>
    </source>
</evidence>
<proteinExistence type="predicted"/>
<dbReference type="AlphaFoldDB" id="A0AAW1M0C5"/>
<evidence type="ECO:0000313" key="2">
    <source>
        <dbReference type="EMBL" id="KAK9739534.1"/>
    </source>
</evidence>
<dbReference type="InterPro" id="IPR004244">
    <property type="entry name" value="Transposase_22"/>
</dbReference>
<dbReference type="Gene3D" id="3.30.70.1820">
    <property type="entry name" value="L1 transposable element, RRM domain"/>
    <property type="match status" value="1"/>
</dbReference>
<comment type="caution">
    <text evidence="2">The sequence shown here is derived from an EMBL/GenBank/DDBJ whole genome shotgun (WGS) entry which is preliminary data.</text>
</comment>
<evidence type="ECO:0000313" key="3">
    <source>
        <dbReference type="Proteomes" id="UP001458880"/>
    </source>
</evidence>
<dbReference type="PANTHER" id="PTHR11505">
    <property type="entry name" value="L1 TRANSPOSABLE ELEMENT-RELATED"/>
    <property type="match status" value="1"/>
</dbReference>
<gene>
    <name evidence="2" type="ORF">QE152_g8956</name>
</gene>
<name>A0AAW1M0C5_POPJA</name>
<feature type="coiled-coil region" evidence="1">
    <location>
        <begin position="43"/>
        <end position="80"/>
    </location>
</feature>
<protein>
    <submittedName>
        <fullName evidence="2">Uncharacterized protein</fullName>
    </submittedName>
</protein>
<organism evidence="2 3">
    <name type="scientific">Popillia japonica</name>
    <name type="common">Japanese beetle</name>
    <dbReference type="NCBI Taxonomy" id="7064"/>
    <lineage>
        <taxon>Eukaryota</taxon>
        <taxon>Metazoa</taxon>
        <taxon>Ecdysozoa</taxon>
        <taxon>Arthropoda</taxon>
        <taxon>Hexapoda</taxon>
        <taxon>Insecta</taxon>
        <taxon>Pterygota</taxon>
        <taxon>Neoptera</taxon>
        <taxon>Endopterygota</taxon>
        <taxon>Coleoptera</taxon>
        <taxon>Polyphaga</taxon>
        <taxon>Scarabaeiformia</taxon>
        <taxon>Scarabaeidae</taxon>
        <taxon>Rutelinae</taxon>
        <taxon>Popillia</taxon>
    </lineage>
</organism>
<keyword evidence="3" id="KW-1185">Reference proteome</keyword>